<dbReference type="OrthoDB" id="9808843at2"/>
<feature type="domain" description="HTH luxR-type" evidence="3">
    <location>
        <begin position="137"/>
        <end position="202"/>
    </location>
</feature>
<dbReference type="Pfam" id="PF00072">
    <property type="entry name" value="Response_reg"/>
    <property type="match status" value="1"/>
</dbReference>
<dbReference type="PROSITE" id="PS50110">
    <property type="entry name" value="RESPONSE_REGULATORY"/>
    <property type="match status" value="1"/>
</dbReference>
<dbReference type="EMBL" id="VFOK01000001">
    <property type="protein sequence ID" value="TQL31969.1"/>
    <property type="molecule type" value="Genomic_DNA"/>
</dbReference>
<dbReference type="InterPro" id="IPR000792">
    <property type="entry name" value="Tscrpt_reg_LuxR_C"/>
</dbReference>
<gene>
    <name evidence="5" type="ORF">FB554_0084</name>
</gene>
<dbReference type="Pfam" id="PF00196">
    <property type="entry name" value="GerE"/>
    <property type="match status" value="1"/>
</dbReference>
<dbReference type="GO" id="GO:0006355">
    <property type="term" value="P:regulation of DNA-templated transcription"/>
    <property type="evidence" value="ECO:0007669"/>
    <property type="project" value="InterPro"/>
</dbReference>
<dbReference type="PROSITE" id="PS50043">
    <property type="entry name" value="HTH_LUXR_2"/>
    <property type="match status" value="1"/>
</dbReference>
<evidence type="ECO:0000313" key="6">
    <source>
        <dbReference type="Proteomes" id="UP000318336"/>
    </source>
</evidence>
<name>A0A542X824_9MICO</name>
<reference evidence="5 6" key="1">
    <citation type="submission" date="2019-06" db="EMBL/GenBank/DDBJ databases">
        <title>Sequencing the genomes of 1000 actinobacteria strains.</title>
        <authorList>
            <person name="Klenk H.-P."/>
        </authorList>
    </citation>
    <scope>NUCLEOTIDE SEQUENCE [LARGE SCALE GENOMIC DNA]</scope>
    <source>
        <strain evidence="5 6">DSM 24617</strain>
    </source>
</reference>
<evidence type="ECO:0000256" key="1">
    <source>
        <dbReference type="ARBA" id="ARBA00023125"/>
    </source>
</evidence>
<dbReference type="SUPFAM" id="SSF52172">
    <property type="entry name" value="CheY-like"/>
    <property type="match status" value="1"/>
</dbReference>
<dbReference type="InterPro" id="IPR016032">
    <property type="entry name" value="Sig_transdc_resp-reg_C-effctor"/>
</dbReference>
<accession>A0A542X824</accession>
<dbReference type="Gene3D" id="3.40.50.2300">
    <property type="match status" value="1"/>
</dbReference>
<dbReference type="Proteomes" id="UP000318336">
    <property type="component" value="Unassembled WGS sequence"/>
</dbReference>
<keyword evidence="1" id="KW-0238">DNA-binding</keyword>
<dbReference type="InterPro" id="IPR011006">
    <property type="entry name" value="CheY-like_superfamily"/>
</dbReference>
<dbReference type="PANTHER" id="PTHR43214">
    <property type="entry name" value="TWO-COMPONENT RESPONSE REGULATOR"/>
    <property type="match status" value="1"/>
</dbReference>
<dbReference type="PANTHER" id="PTHR43214:SF42">
    <property type="entry name" value="TRANSCRIPTIONAL REGULATORY PROTEIN DESR"/>
    <property type="match status" value="1"/>
</dbReference>
<dbReference type="SMART" id="SM00448">
    <property type="entry name" value="REC"/>
    <property type="match status" value="1"/>
</dbReference>
<dbReference type="InterPro" id="IPR001789">
    <property type="entry name" value="Sig_transdc_resp-reg_receiver"/>
</dbReference>
<feature type="domain" description="Response regulatory" evidence="4">
    <location>
        <begin position="6"/>
        <end position="122"/>
    </location>
</feature>
<keyword evidence="6" id="KW-1185">Reference proteome</keyword>
<keyword evidence="2" id="KW-0597">Phosphoprotein</keyword>
<evidence type="ECO:0000259" key="3">
    <source>
        <dbReference type="PROSITE" id="PS50043"/>
    </source>
</evidence>
<comment type="caution">
    <text evidence="5">The sequence shown here is derived from an EMBL/GenBank/DDBJ whole genome shotgun (WGS) entry which is preliminary data.</text>
</comment>
<evidence type="ECO:0000313" key="5">
    <source>
        <dbReference type="EMBL" id="TQL31969.1"/>
    </source>
</evidence>
<organism evidence="5 6">
    <name type="scientific">Barrientosiimonas humi</name>
    <dbReference type="NCBI Taxonomy" id="999931"/>
    <lineage>
        <taxon>Bacteria</taxon>
        <taxon>Bacillati</taxon>
        <taxon>Actinomycetota</taxon>
        <taxon>Actinomycetes</taxon>
        <taxon>Micrococcales</taxon>
        <taxon>Dermacoccaceae</taxon>
        <taxon>Barrientosiimonas</taxon>
    </lineage>
</organism>
<proteinExistence type="predicted"/>
<dbReference type="GO" id="GO:0003677">
    <property type="term" value="F:DNA binding"/>
    <property type="evidence" value="ECO:0007669"/>
    <property type="project" value="UniProtKB-KW"/>
</dbReference>
<sequence length="204" mass="21522">MPEPLRLLIAEDVDLVGEAFEALLAAEAGIEVVARVTRGDQVLRAAQAHRPDVALLDIDMPGKTGIEACAELTAALPECKVMLLTALPGSGHLPRALDAGASGYLVKSMTARQLIDGIRSVAAGGTVIDPALAADALRAGPNPLTDREREILRLVDQGVSTSHIAEELFLSTGTVRNYLSNAMTKLDAVSRIEAVRTARQRGLL</sequence>
<dbReference type="PROSITE" id="PS00622">
    <property type="entry name" value="HTH_LUXR_1"/>
    <property type="match status" value="1"/>
</dbReference>
<feature type="modified residue" description="4-aspartylphosphate" evidence="2">
    <location>
        <position position="57"/>
    </location>
</feature>
<evidence type="ECO:0000256" key="2">
    <source>
        <dbReference type="PROSITE-ProRule" id="PRU00169"/>
    </source>
</evidence>
<dbReference type="InterPro" id="IPR039420">
    <property type="entry name" value="WalR-like"/>
</dbReference>
<protein>
    <submittedName>
        <fullName evidence="5">Two-component system response regulator DesR</fullName>
    </submittedName>
</protein>
<dbReference type="PRINTS" id="PR00038">
    <property type="entry name" value="HTHLUXR"/>
</dbReference>
<dbReference type="SUPFAM" id="SSF46894">
    <property type="entry name" value="C-terminal effector domain of the bipartite response regulators"/>
    <property type="match status" value="1"/>
</dbReference>
<dbReference type="RefSeq" id="WP_142004134.1">
    <property type="nucleotide sequence ID" value="NZ_CAJTBP010000001.1"/>
</dbReference>
<dbReference type="CDD" id="cd06170">
    <property type="entry name" value="LuxR_C_like"/>
    <property type="match status" value="1"/>
</dbReference>
<dbReference type="AlphaFoldDB" id="A0A542X824"/>
<dbReference type="GO" id="GO:0000160">
    <property type="term" value="P:phosphorelay signal transduction system"/>
    <property type="evidence" value="ECO:0007669"/>
    <property type="project" value="InterPro"/>
</dbReference>
<evidence type="ECO:0000259" key="4">
    <source>
        <dbReference type="PROSITE" id="PS50110"/>
    </source>
</evidence>
<dbReference type="SMART" id="SM00421">
    <property type="entry name" value="HTH_LUXR"/>
    <property type="match status" value="1"/>
</dbReference>